<proteinExistence type="predicted"/>
<comment type="caution">
    <text evidence="3">The sequence shown here is derived from an EMBL/GenBank/DDBJ whole genome shotgun (WGS) entry which is preliminary data.</text>
</comment>
<dbReference type="Proteomes" id="UP000440578">
    <property type="component" value="Unassembled WGS sequence"/>
</dbReference>
<dbReference type="AlphaFoldDB" id="A0A6A4X8D6"/>
<accession>A0A6A4X8D6</accession>
<gene>
    <name evidence="3" type="ORF">FJT64_018408</name>
</gene>
<reference evidence="3 4" key="1">
    <citation type="submission" date="2019-07" db="EMBL/GenBank/DDBJ databases">
        <title>Draft genome assembly of a fouling barnacle, Amphibalanus amphitrite (Darwin, 1854): The first reference genome for Thecostraca.</title>
        <authorList>
            <person name="Kim W."/>
        </authorList>
    </citation>
    <scope>NUCLEOTIDE SEQUENCE [LARGE SCALE GENOMIC DNA]</scope>
    <source>
        <strain evidence="3">SNU_AA5</strain>
        <tissue evidence="3">Soma without cirri and trophi</tissue>
    </source>
</reference>
<feature type="domain" description="DUF6729" evidence="2">
    <location>
        <begin position="273"/>
        <end position="320"/>
    </location>
</feature>
<dbReference type="InterPro" id="IPR046616">
    <property type="entry name" value="DUF6729"/>
</dbReference>
<evidence type="ECO:0000259" key="2">
    <source>
        <dbReference type="Pfam" id="PF20499"/>
    </source>
</evidence>
<evidence type="ECO:0000256" key="1">
    <source>
        <dbReference type="SAM" id="MobiDB-lite"/>
    </source>
</evidence>
<keyword evidence="4" id="KW-1185">Reference proteome</keyword>
<feature type="region of interest" description="Disordered" evidence="1">
    <location>
        <begin position="139"/>
        <end position="177"/>
    </location>
</feature>
<evidence type="ECO:0000313" key="3">
    <source>
        <dbReference type="EMBL" id="KAF0310612.1"/>
    </source>
</evidence>
<sequence>MFLFADQLEYDEPMQEKVQGMAQFLLLFYVVAWLRAPVAEDAPANDLNLYRSGWLCQRVTGRQYASTGESRKRWVQNLTLYRKRQRMVRSSAQLRRDTTIALLDVNQRMLSIWHNREQKSASAADLQQGVCLPDRLHTLAKPAPPARDLPQLPPQPTADRRPKHQLESPADTAGTSFWRANKREEMEAKGFVRPARAFLCKICHEDVKALPTHDRYFGKVYCPSDPEQRLSVRKWREKLRRTILAKDAERSIYAGLDDQRLVADIMGETNLLPGGRRGLFPAVLTHKPACDRAVVVRLRGRTLGNSPTACRNSTAELHDET</sequence>
<evidence type="ECO:0000313" key="4">
    <source>
        <dbReference type="Proteomes" id="UP000440578"/>
    </source>
</evidence>
<dbReference type="Pfam" id="PF20499">
    <property type="entry name" value="DUF6729"/>
    <property type="match status" value="1"/>
</dbReference>
<protein>
    <recommendedName>
        <fullName evidence="2">DUF6729 domain-containing protein</fullName>
    </recommendedName>
</protein>
<organism evidence="3 4">
    <name type="scientific">Amphibalanus amphitrite</name>
    <name type="common">Striped barnacle</name>
    <name type="synonym">Balanus amphitrite</name>
    <dbReference type="NCBI Taxonomy" id="1232801"/>
    <lineage>
        <taxon>Eukaryota</taxon>
        <taxon>Metazoa</taxon>
        <taxon>Ecdysozoa</taxon>
        <taxon>Arthropoda</taxon>
        <taxon>Crustacea</taxon>
        <taxon>Multicrustacea</taxon>
        <taxon>Cirripedia</taxon>
        <taxon>Thoracica</taxon>
        <taxon>Thoracicalcarea</taxon>
        <taxon>Balanomorpha</taxon>
        <taxon>Balanoidea</taxon>
        <taxon>Balanidae</taxon>
        <taxon>Amphibalaninae</taxon>
        <taxon>Amphibalanus</taxon>
    </lineage>
</organism>
<feature type="compositionally biased region" description="Pro residues" evidence="1">
    <location>
        <begin position="142"/>
        <end position="156"/>
    </location>
</feature>
<dbReference type="OrthoDB" id="8931646at2759"/>
<dbReference type="EMBL" id="VIIS01000297">
    <property type="protein sequence ID" value="KAF0310612.1"/>
    <property type="molecule type" value="Genomic_DNA"/>
</dbReference>
<name>A0A6A4X8D6_AMPAM</name>